<keyword evidence="3" id="KW-1185">Reference proteome</keyword>
<feature type="region of interest" description="Disordered" evidence="1">
    <location>
        <begin position="1"/>
        <end position="25"/>
    </location>
</feature>
<feature type="compositionally biased region" description="Basic residues" evidence="1">
    <location>
        <begin position="1"/>
        <end position="13"/>
    </location>
</feature>
<comment type="caution">
    <text evidence="2">The sequence shown here is derived from an EMBL/GenBank/DDBJ whole genome shotgun (WGS) entry which is preliminary data.</text>
</comment>
<evidence type="ECO:0000256" key="1">
    <source>
        <dbReference type="SAM" id="MobiDB-lite"/>
    </source>
</evidence>
<dbReference type="Proteomes" id="UP001054837">
    <property type="component" value="Unassembled WGS sequence"/>
</dbReference>
<accession>A0AAV4NAD2</accession>
<proteinExistence type="predicted"/>
<name>A0AAV4NAD2_9ARAC</name>
<dbReference type="EMBL" id="BPLQ01001442">
    <property type="protein sequence ID" value="GIX81789.1"/>
    <property type="molecule type" value="Genomic_DNA"/>
</dbReference>
<evidence type="ECO:0000313" key="3">
    <source>
        <dbReference type="Proteomes" id="UP001054837"/>
    </source>
</evidence>
<reference evidence="2 3" key="1">
    <citation type="submission" date="2021-06" db="EMBL/GenBank/DDBJ databases">
        <title>Caerostris darwini draft genome.</title>
        <authorList>
            <person name="Kono N."/>
            <person name="Arakawa K."/>
        </authorList>
    </citation>
    <scope>NUCLEOTIDE SEQUENCE [LARGE SCALE GENOMIC DNA]</scope>
</reference>
<evidence type="ECO:0000313" key="2">
    <source>
        <dbReference type="EMBL" id="GIX81789.1"/>
    </source>
</evidence>
<gene>
    <name evidence="2" type="ORF">CDAR_555901</name>
</gene>
<dbReference type="AlphaFoldDB" id="A0AAV4NAD2"/>
<sequence length="115" mass="13224">MLIGKRKRHARRSLRNEQRVTNNSTSLNGPLLPFYGWGYPNGNGSVSSLCSFAEPATHDLPQTNWRDRSSSQFRARRLWTHSSRAFSEERHMDRIIRTGSAVKQKWNNLGDYGCS</sequence>
<organism evidence="2 3">
    <name type="scientific">Caerostris darwini</name>
    <dbReference type="NCBI Taxonomy" id="1538125"/>
    <lineage>
        <taxon>Eukaryota</taxon>
        <taxon>Metazoa</taxon>
        <taxon>Ecdysozoa</taxon>
        <taxon>Arthropoda</taxon>
        <taxon>Chelicerata</taxon>
        <taxon>Arachnida</taxon>
        <taxon>Araneae</taxon>
        <taxon>Araneomorphae</taxon>
        <taxon>Entelegynae</taxon>
        <taxon>Araneoidea</taxon>
        <taxon>Araneidae</taxon>
        <taxon>Caerostris</taxon>
    </lineage>
</organism>
<protein>
    <submittedName>
        <fullName evidence="2">Uncharacterized protein</fullName>
    </submittedName>
</protein>